<keyword evidence="2" id="KW-1185">Reference proteome</keyword>
<gene>
    <name evidence="1" type="ORF">J1TS3_36870</name>
</gene>
<evidence type="ECO:0000313" key="2">
    <source>
        <dbReference type="Proteomes" id="UP000680279"/>
    </source>
</evidence>
<reference evidence="1 2" key="1">
    <citation type="submission" date="2021-03" db="EMBL/GenBank/DDBJ databases">
        <title>Antimicrobial resistance genes in bacteria isolated from Japanese honey, and their potential for conferring macrolide and lincosamide resistance in the American foulbrood pathogen Paenibacillus larvae.</title>
        <authorList>
            <person name="Okamoto M."/>
            <person name="Kumagai M."/>
            <person name="Kanamori H."/>
            <person name="Takamatsu D."/>
        </authorList>
    </citation>
    <scope>NUCLEOTIDE SEQUENCE [LARGE SCALE GENOMIC DNA]</scope>
    <source>
        <strain evidence="1 2">J1TS3</strain>
    </source>
</reference>
<sequence>MNLQFEKNKLYAYLGGLTDILAEHKVFIAGGAITSLFNNKEINDIDIYFRNEESALSFISDIWSDQIWIASHTKKATQFTYPVGNKSINIQAIHFKYFNTPEDIFNTFDYTVCMGAFDFEKEEFVLHNDFLKHNSQRILKFNSSTAFPIVSLLRVQKYEKKGYKISKPEFIRIALTCMNLDISSYEELKEQMGGMYGVNYDKLFEDIEEGEEFSLQDAIDKIADLVLDEDYFKEPIQVEFNNLEDILDSISIKPIKYININGDHYRINHDGFLKSINEKPDNYIEIDPQKFFSEIKLYKFVEKKDGRYFSFYNKKFEYELCKEVVASSSDRNDGKLYFNEKGDLHNSTYESRDSKAAIEVIVNPSDFIEANDGVVKVSKCYVIREVPKEEYEQWDQVDHVEEIQNKTLAPLFTFMNN</sequence>
<dbReference type="Proteomes" id="UP000680279">
    <property type="component" value="Unassembled WGS sequence"/>
</dbReference>
<accession>A0ABQ4KA06</accession>
<organism evidence="1 2">
    <name type="scientific">Siminovitchia fordii</name>
    <dbReference type="NCBI Taxonomy" id="254759"/>
    <lineage>
        <taxon>Bacteria</taxon>
        <taxon>Bacillati</taxon>
        <taxon>Bacillota</taxon>
        <taxon>Bacilli</taxon>
        <taxon>Bacillales</taxon>
        <taxon>Bacillaceae</taxon>
        <taxon>Siminovitchia</taxon>
    </lineage>
</organism>
<proteinExistence type="predicted"/>
<dbReference type="EMBL" id="BOQT01000018">
    <property type="protein sequence ID" value="GIN22553.1"/>
    <property type="molecule type" value="Genomic_DNA"/>
</dbReference>
<evidence type="ECO:0000313" key="1">
    <source>
        <dbReference type="EMBL" id="GIN22553.1"/>
    </source>
</evidence>
<dbReference type="RefSeq" id="WP_212963672.1">
    <property type="nucleotide sequence ID" value="NZ_BOQT01000018.1"/>
</dbReference>
<name>A0ABQ4KA06_9BACI</name>
<dbReference type="Pfam" id="PF26128">
    <property type="entry name" value="Gad2"/>
    <property type="match status" value="1"/>
</dbReference>
<protein>
    <submittedName>
        <fullName evidence="1">Uncharacterized protein</fullName>
    </submittedName>
</protein>
<comment type="caution">
    <text evidence="1">The sequence shown here is derived from an EMBL/GenBank/DDBJ whole genome shotgun (WGS) entry which is preliminary data.</text>
</comment>